<dbReference type="PANTHER" id="PTHR21499:SF59">
    <property type="entry name" value="ASPARTOKINASE"/>
    <property type="match status" value="1"/>
</dbReference>
<proteinExistence type="inferred from homology"/>
<dbReference type="GO" id="GO:0005829">
    <property type="term" value="C:cytosol"/>
    <property type="evidence" value="ECO:0007669"/>
    <property type="project" value="TreeGrafter"/>
</dbReference>
<evidence type="ECO:0000313" key="2">
    <source>
        <dbReference type="EMBL" id="KAF9623153.1"/>
    </source>
</evidence>
<name>A0A835M826_9MAGN</name>
<comment type="similarity">
    <text evidence="1">Belongs to the aspartokinase family.</text>
</comment>
<evidence type="ECO:0000256" key="1">
    <source>
        <dbReference type="ARBA" id="ARBA00010122"/>
    </source>
</evidence>
<protein>
    <recommendedName>
        <fullName evidence="4">Aspartokinase</fullName>
    </recommendedName>
</protein>
<evidence type="ECO:0000313" key="3">
    <source>
        <dbReference type="Proteomes" id="UP000631114"/>
    </source>
</evidence>
<gene>
    <name evidence="2" type="ORF">IFM89_037734</name>
</gene>
<dbReference type="SUPFAM" id="SSF53633">
    <property type="entry name" value="Carbamate kinase-like"/>
    <property type="match status" value="1"/>
</dbReference>
<evidence type="ECO:0008006" key="4">
    <source>
        <dbReference type="Google" id="ProtNLM"/>
    </source>
</evidence>
<dbReference type="OrthoDB" id="1712424at2759"/>
<reference evidence="2 3" key="1">
    <citation type="submission" date="2020-10" db="EMBL/GenBank/DDBJ databases">
        <title>The Coptis chinensis genome and diversification of protoberbering-type alkaloids.</title>
        <authorList>
            <person name="Wang B."/>
            <person name="Shu S."/>
            <person name="Song C."/>
            <person name="Liu Y."/>
        </authorList>
    </citation>
    <scope>NUCLEOTIDE SEQUENCE [LARGE SCALE GENOMIC DNA]</scope>
    <source>
        <strain evidence="2">HL-2020</strain>
        <tissue evidence="2">Leaf</tissue>
    </source>
</reference>
<dbReference type="EMBL" id="JADFTS010000002">
    <property type="protein sequence ID" value="KAF9623153.1"/>
    <property type="molecule type" value="Genomic_DNA"/>
</dbReference>
<dbReference type="GO" id="GO:0009570">
    <property type="term" value="C:chloroplast stroma"/>
    <property type="evidence" value="ECO:0007669"/>
    <property type="project" value="TreeGrafter"/>
</dbReference>
<accession>A0A835M826</accession>
<dbReference type="Proteomes" id="UP000631114">
    <property type="component" value="Unassembled WGS sequence"/>
</dbReference>
<keyword evidence="3" id="KW-1185">Reference proteome</keyword>
<dbReference type="PANTHER" id="PTHR21499">
    <property type="entry name" value="ASPARTATE KINASE"/>
    <property type="match status" value="1"/>
</dbReference>
<comment type="caution">
    <text evidence="2">The sequence shown here is derived from an EMBL/GenBank/DDBJ whole genome shotgun (WGS) entry which is preliminary data.</text>
</comment>
<dbReference type="GO" id="GO:0004072">
    <property type="term" value="F:aspartate kinase activity"/>
    <property type="evidence" value="ECO:0007669"/>
    <property type="project" value="TreeGrafter"/>
</dbReference>
<dbReference type="InterPro" id="IPR036393">
    <property type="entry name" value="AceGlu_kinase-like_sf"/>
</dbReference>
<dbReference type="AlphaFoldDB" id="A0A835M826"/>
<dbReference type="GO" id="GO:0009090">
    <property type="term" value="P:homoserine biosynthetic process"/>
    <property type="evidence" value="ECO:0007669"/>
    <property type="project" value="TreeGrafter"/>
</dbReference>
<dbReference type="Gene3D" id="3.40.1160.10">
    <property type="entry name" value="Acetylglutamate kinase-like"/>
    <property type="match status" value="1"/>
</dbReference>
<sequence length="90" mass="9866">MIRFEIGFITTDDFTNHGHLRSNLSIKQRGCMVIGLPIPAIPLLLGFLGKGWKPCAVTTLGRGGSDLTAKTIGKALRVREIQVWKDVDGF</sequence>
<dbReference type="GO" id="GO:0009089">
    <property type="term" value="P:lysine biosynthetic process via diaminopimelate"/>
    <property type="evidence" value="ECO:0007669"/>
    <property type="project" value="TreeGrafter"/>
</dbReference>
<organism evidence="2 3">
    <name type="scientific">Coptis chinensis</name>
    <dbReference type="NCBI Taxonomy" id="261450"/>
    <lineage>
        <taxon>Eukaryota</taxon>
        <taxon>Viridiplantae</taxon>
        <taxon>Streptophyta</taxon>
        <taxon>Embryophyta</taxon>
        <taxon>Tracheophyta</taxon>
        <taxon>Spermatophyta</taxon>
        <taxon>Magnoliopsida</taxon>
        <taxon>Ranunculales</taxon>
        <taxon>Ranunculaceae</taxon>
        <taxon>Coptidoideae</taxon>
        <taxon>Coptis</taxon>
    </lineage>
</organism>